<sequence length="260" mass="28233">MVSVGAPAVEPFTRLSEDVWLSRVASEDTPLNIGLVIGPDRAVLVDPGPTDAEDAVYANLLERVRELTDAELVVVSTHGHADHIGANAYLRAHGAAAVWAHCDAGVGTATDLVEEEPVTLELGQGLSVVLEHLGRGHTEGDLVVGVQREDRQGRGILFCGDLVREGTDPRFRDSYPKEWVRTLGRIWSMSGTYAKFVPGHGRPVDAEFVASMRRRMQQGHNVSSQAIRDSVNDATKAIPILPYGPDESRELITRLRGDDS</sequence>
<name>A0A917AR16_9MICC</name>
<dbReference type="InterPro" id="IPR050855">
    <property type="entry name" value="NDM-1-like"/>
</dbReference>
<proteinExistence type="predicted"/>
<evidence type="ECO:0000313" key="2">
    <source>
        <dbReference type="EMBL" id="GGE68773.1"/>
    </source>
</evidence>
<dbReference type="SUPFAM" id="SSF56281">
    <property type="entry name" value="Metallo-hydrolase/oxidoreductase"/>
    <property type="match status" value="1"/>
</dbReference>
<feature type="domain" description="Metallo-beta-lactamase" evidence="1">
    <location>
        <begin position="30"/>
        <end position="200"/>
    </location>
</feature>
<reference evidence="2" key="1">
    <citation type="journal article" date="2014" name="Int. J. Syst. Evol. Microbiol.">
        <title>Complete genome sequence of Corynebacterium casei LMG S-19264T (=DSM 44701T), isolated from a smear-ripened cheese.</title>
        <authorList>
            <consortium name="US DOE Joint Genome Institute (JGI-PGF)"/>
            <person name="Walter F."/>
            <person name="Albersmeier A."/>
            <person name="Kalinowski J."/>
            <person name="Ruckert C."/>
        </authorList>
    </citation>
    <scope>NUCLEOTIDE SEQUENCE</scope>
    <source>
        <strain evidence="2">CGMCC 1.15388</strain>
    </source>
</reference>
<dbReference type="EMBL" id="BMIS01000006">
    <property type="protein sequence ID" value="GGE68773.1"/>
    <property type="molecule type" value="Genomic_DNA"/>
</dbReference>
<dbReference type="SMART" id="SM00849">
    <property type="entry name" value="Lactamase_B"/>
    <property type="match status" value="1"/>
</dbReference>
<dbReference type="InterPro" id="IPR001279">
    <property type="entry name" value="Metallo-B-lactamas"/>
</dbReference>
<accession>A0A917AR16</accession>
<dbReference type="Gene3D" id="3.60.15.10">
    <property type="entry name" value="Ribonuclease Z/Hydroxyacylglutathione hydrolase-like"/>
    <property type="match status" value="1"/>
</dbReference>
<dbReference type="Pfam" id="PF00753">
    <property type="entry name" value="Lactamase_B"/>
    <property type="match status" value="1"/>
</dbReference>
<organism evidence="2 3">
    <name type="scientific">Nesterenkonia cremea</name>
    <dbReference type="NCBI Taxonomy" id="1882340"/>
    <lineage>
        <taxon>Bacteria</taxon>
        <taxon>Bacillati</taxon>
        <taxon>Actinomycetota</taxon>
        <taxon>Actinomycetes</taxon>
        <taxon>Micrococcales</taxon>
        <taxon>Micrococcaceae</taxon>
        <taxon>Nesterenkonia</taxon>
    </lineage>
</organism>
<dbReference type="Proteomes" id="UP000633136">
    <property type="component" value="Unassembled WGS sequence"/>
</dbReference>
<dbReference type="PANTHER" id="PTHR42951">
    <property type="entry name" value="METALLO-BETA-LACTAMASE DOMAIN-CONTAINING"/>
    <property type="match status" value="1"/>
</dbReference>
<keyword evidence="3" id="KW-1185">Reference proteome</keyword>
<evidence type="ECO:0000259" key="1">
    <source>
        <dbReference type="SMART" id="SM00849"/>
    </source>
</evidence>
<evidence type="ECO:0000313" key="3">
    <source>
        <dbReference type="Proteomes" id="UP000633136"/>
    </source>
</evidence>
<dbReference type="InterPro" id="IPR036866">
    <property type="entry name" value="RibonucZ/Hydroxyglut_hydro"/>
</dbReference>
<dbReference type="AlphaFoldDB" id="A0A917AR16"/>
<dbReference type="PANTHER" id="PTHR42951:SF4">
    <property type="entry name" value="ACYL-COENZYME A THIOESTERASE MBLAC2"/>
    <property type="match status" value="1"/>
</dbReference>
<comment type="caution">
    <text evidence="2">The sequence shown here is derived from an EMBL/GenBank/DDBJ whole genome shotgun (WGS) entry which is preliminary data.</text>
</comment>
<protein>
    <submittedName>
        <fullName evidence="2">MBL fold metallo-hydrolase</fullName>
    </submittedName>
</protein>
<reference evidence="2" key="2">
    <citation type="submission" date="2020-09" db="EMBL/GenBank/DDBJ databases">
        <authorList>
            <person name="Sun Q."/>
            <person name="Zhou Y."/>
        </authorList>
    </citation>
    <scope>NUCLEOTIDE SEQUENCE</scope>
    <source>
        <strain evidence="2">CGMCC 1.15388</strain>
    </source>
</reference>
<gene>
    <name evidence="2" type="ORF">GCM10011401_15200</name>
</gene>